<evidence type="ECO:0000256" key="6">
    <source>
        <dbReference type="ARBA" id="ARBA00022842"/>
    </source>
</evidence>
<dbReference type="SUPFAM" id="SSF56655">
    <property type="entry name" value="Carbohydrate phosphatase"/>
    <property type="match status" value="1"/>
</dbReference>
<dbReference type="GO" id="GO:0046854">
    <property type="term" value="P:phosphatidylinositol phosphate biosynthetic process"/>
    <property type="evidence" value="ECO:0007669"/>
    <property type="project" value="InterPro"/>
</dbReference>
<dbReference type="InterPro" id="IPR022337">
    <property type="entry name" value="Inositol_monophosphatase_SuhB"/>
</dbReference>
<dbReference type="GO" id="GO:0008934">
    <property type="term" value="F:inositol monophosphate 1-phosphatase activity"/>
    <property type="evidence" value="ECO:0007669"/>
    <property type="project" value="InterPro"/>
</dbReference>
<dbReference type="Pfam" id="PF00459">
    <property type="entry name" value="Inositol_P"/>
    <property type="match status" value="1"/>
</dbReference>
<dbReference type="PROSITE" id="PS00629">
    <property type="entry name" value="IMP_1"/>
    <property type="match status" value="1"/>
</dbReference>
<dbReference type="GO" id="GO:0006020">
    <property type="term" value="P:inositol metabolic process"/>
    <property type="evidence" value="ECO:0007669"/>
    <property type="project" value="TreeGrafter"/>
</dbReference>
<dbReference type="PRINTS" id="PR01959">
    <property type="entry name" value="SBIMPHPHTASE"/>
</dbReference>
<keyword evidence="6 7" id="KW-0460">Magnesium</keyword>
<dbReference type="CDD" id="cd01639">
    <property type="entry name" value="IMPase"/>
    <property type="match status" value="1"/>
</dbReference>
<feature type="binding site" evidence="7">
    <location>
        <position position="87"/>
    </location>
    <ligand>
        <name>Mg(2+)</name>
        <dbReference type="ChEBI" id="CHEBI:18420"/>
        <label>1</label>
        <note>catalytic</note>
    </ligand>
</feature>
<dbReference type="RefSeq" id="WP_151668109.1">
    <property type="nucleotide sequence ID" value="NZ_WBVO01000011.1"/>
</dbReference>
<keyword evidence="10" id="KW-1185">Reference proteome</keyword>
<feature type="binding site" evidence="7">
    <location>
        <position position="85"/>
    </location>
    <ligand>
        <name>Mg(2+)</name>
        <dbReference type="ChEBI" id="CHEBI:18420"/>
        <label>1</label>
        <note>catalytic</note>
    </ligand>
</feature>
<dbReference type="Proteomes" id="UP000468650">
    <property type="component" value="Unassembled WGS sequence"/>
</dbReference>
<dbReference type="AlphaFoldDB" id="A0A6N6RDT7"/>
<comment type="caution">
    <text evidence="9">The sequence shown here is derived from an EMBL/GenBank/DDBJ whole genome shotgun (WGS) entry which is preliminary data.</text>
</comment>
<keyword evidence="5 8" id="KW-0378">Hydrolase</keyword>
<accession>A0A6N6RDT7</accession>
<dbReference type="InterPro" id="IPR033942">
    <property type="entry name" value="IMPase"/>
</dbReference>
<comment type="cofactor">
    <cofactor evidence="2 7 8">
        <name>Mg(2+)</name>
        <dbReference type="ChEBI" id="CHEBI:18420"/>
    </cofactor>
</comment>
<keyword evidence="4 7" id="KW-0479">Metal-binding</keyword>
<proteinExistence type="inferred from homology"/>
<sequence>MELSKVCTQTIHLVREVGMFIRKEQKKVAASDVELKSLNSLVSYVDKEAEKRLVKGLRDIVPSAGFIAEEGTGERNDNGFNWIVDPLDGTTNFLHNLPVYSVSVALHDGKNPVVAVILEVGQNELYSAYKGGGAYCNGESIRVSSNDSLSNALVATGFPYYDFEKIDEYLQLLKDCFQKTRGVRRWGSAAVDLAYVACGRFDGFFEYGLNPWDVAAGVLLVEEAGGRVSAFSKTNDPIFGREILASSSNIKEELTDLVSKHL</sequence>
<dbReference type="InterPro" id="IPR020583">
    <property type="entry name" value="Inositol_monoP_metal-BS"/>
</dbReference>
<protein>
    <recommendedName>
        <fullName evidence="8">Inositol-1-monophosphatase</fullName>
        <ecNumber evidence="8">3.1.3.25</ecNumber>
    </recommendedName>
</protein>
<name>A0A6N6RDT7_9FLAO</name>
<organism evidence="9 10">
    <name type="scientific">Phaeocystidibacter luteus</name>
    <dbReference type="NCBI Taxonomy" id="911197"/>
    <lineage>
        <taxon>Bacteria</taxon>
        <taxon>Pseudomonadati</taxon>
        <taxon>Bacteroidota</taxon>
        <taxon>Flavobacteriia</taxon>
        <taxon>Flavobacteriales</taxon>
        <taxon>Phaeocystidibacteraceae</taxon>
        <taxon>Phaeocystidibacter</taxon>
    </lineage>
</organism>
<feature type="binding site" evidence="7">
    <location>
        <position position="213"/>
    </location>
    <ligand>
        <name>Mg(2+)</name>
        <dbReference type="ChEBI" id="CHEBI:18420"/>
        <label>1</label>
        <note>catalytic</note>
    </ligand>
</feature>
<dbReference type="FunFam" id="3.30.540.10:FF:000003">
    <property type="entry name" value="Inositol-1-monophosphatase"/>
    <property type="match status" value="1"/>
</dbReference>
<reference evidence="9 10" key="1">
    <citation type="submission" date="2019-09" db="EMBL/GenBank/DDBJ databases">
        <title>Genomes of family Cryomorphaceae.</title>
        <authorList>
            <person name="Bowman J.P."/>
        </authorList>
    </citation>
    <scope>NUCLEOTIDE SEQUENCE [LARGE SCALE GENOMIC DNA]</scope>
    <source>
        <strain evidence="9 10">LMG 25704</strain>
    </source>
</reference>
<feature type="binding site" evidence="7">
    <location>
        <position position="69"/>
    </location>
    <ligand>
        <name>Mg(2+)</name>
        <dbReference type="ChEBI" id="CHEBI:18420"/>
        <label>1</label>
        <note>catalytic</note>
    </ligand>
</feature>
<evidence type="ECO:0000256" key="8">
    <source>
        <dbReference type="RuleBase" id="RU364068"/>
    </source>
</evidence>
<dbReference type="GO" id="GO:0007165">
    <property type="term" value="P:signal transduction"/>
    <property type="evidence" value="ECO:0007669"/>
    <property type="project" value="TreeGrafter"/>
</dbReference>
<evidence type="ECO:0000256" key="4">
    <source>
        <dbReference type="ARBA" id="ARBA00022723"/>
    </source>
</evidence>
<dbReference type="PANTHER" id="PTHR20854">
    <property type="entry name" value="INOSITOL MONOPHOSPHATASE"/>
    <property type="match status" value="1"/>
</dbReference>
<evidence type="ECO:0000256" key="7">
    <source>
        <dbReference type="PIRSR" id="PIRSR600760-2"/>
    </source>
</evidence>
<dbReference type="FunFam" id="3.40.190.80:FF:000002">
    <property type="entry name" value="Inositol-1-monophosphatase"/>
    <property type="match status" value="1"/>
</dbReference>
<dbReference type="InterPro" id="IPR000760">
    <property type="entry name" value="Inositol_monophosphatase-like"/>
</dbReference>
<dbReference type="InterPro" id="IPR020550">
    <property type="entry name" value="Inositol_monophosphatase_CS"/>
</dbReference>
<dbReference type="PROSITE" id="PS00630">
    <property type="entry name" value="IMP_2"/>
    <property type="match status" value="1"/>
</dbReference>
<dbReference type="EC" id="3.1.3.25" evidence="8"/>
<dbReference type="PRINTS" id="PR00377">
    <property type="entry name" value="IMPHPHTASES"/>
</dbReference>
<gene>
    <name evidence="9" type="ORF">F8C67_12045</name>
</gene>
<dbReference type="EMBL" id="WBVO01000011">
    <property type="protein sequence ID" value="KAB2807304.1"/>
    <property type="molecule type" value="Genomic_DNA"/>
</dbReference>
<dbReference type="GO" id="GO:0046872">
    <property type="term" value="F:metal ion binding"/>
    <property type="evidence" value="ECO:0007669"/>
    <property type="project" value="UniProtKB-KW"/>
</dbReference>
<evidence type="ECO:0000256" key="3">
    <source>
        <dbReference type="ARBA" id="ARBA00009759"/>
    </source>
</evidence>
<evidence type="ECO:0000313" key="9">
    <source>
        <dbReference type="EMBL" id="KAB2807304.1"/>
    </source>
</evidence>
<dbReference type="Gene3D" id="3.40.190.80">
    <property type="match status" value="1"/>
</dbReference>
<comment type="catalytic activity">
    <reaction evidence="1 8">
        <text>a myo-inositol phosphate + H2O = myo-inositol + phosphate</text>
        <dbReference type="Rhea" id="RHEA:24056"/>
        <dbReference type="ChEBI" id="CHEBI:15377"/>
        <dbReference type="ChEBI" id="CHEBI:17268"/>
        <dbReference type="ChEBI" id="CHEBI:43474"/>
        <dbReference type="ChEBI" id="CHEBI:84139"/>
        <dbReference type="EC" id="3.1.3.25"/>
    </reaction>
</comment>
<comment type="similarity">
    <text evidence="3 8">Belongs to the inositol monophosphatase superfamily.</text>
</comment>
<evidence type="ECO:0000256" key="1">
    <source>
        <dbReference type="ARBA" id="ARBA00001033"/>
    </source>
</evidence>
<evidence type="ECO:0000313" key="10">
    <source>
        <dbReference type="Proteomes" id="UP000468650"/>
    </source>
</evidence>
<dbReference type="PANTHER" id="PTHR20854:SF4">
    <property type="entry name" value="INOSITOL-1-MONOPHOSPHATASE-RELATED"/>
    <property type="match status" value="1"/>
</dbReference>
<evidence type="ECO:0000256" key="2">
    <source>
        <dbReference type="ARBA" id="ARBA00001946"/>
    </source>
</evidence>
<dbReference type="OrthoDB" id="9772456at2"/>
<feature type="binding site" evidence="7">
    <location>
        <position position="88"/>
    </location>
    <ligand>
        <name>Mg(2+)</name>
        <dbReference type="ChEBI" id="CHEBI:18420"/>
        <label>1</label>
        <note>catalytic</note>
    </ligand>
</feature>
<evidence type="ECO:0000256" key="5">
    <source>
        <dbReference type="ARBA" id="ARBA00022801"/>
    </source>
</evidence>
<dbReference type="Gene3D" id="3.30.540.10">
    <property type="entry name" value="Fructose-1,6-Bisphosphatase, subunit A, domain 1"/>
    <property type="match status" value="1"/>
</dbReference>